<reference evidence="2 3" key="1">
    <citation type="submission" date="2024-07" db="EMBL/GenBank/DDBJ databases">
        <title>Characterization of a bacterium isolated from hydrolysated instant sea cucumber by whole-genome sequencing and metabolomics.</title>
        <authorList>
            <person name="Luo X."/>
            <person name="Zhang Z."/>
            <person name="Zheng Z."/>
            <person name="Zhang W."/>
            <person name="Ming T."/>
            <person name="Jiao L."/>
            <person name="Su X."/>
            <person name="Kong F."/>
            <person name="Xu J."/>
        </authorList>
    </citation>
    <scope>NUCLEOTIDE SEQUENCE [LARGE SCALE GENOMIC DNA]</scope>
    <source>
        <strain evidence="2 3">XL-2024</strain>
    </source>
</reference>
<keyword evidence="3" id="KW-1185">Reference proteome</keyword>
<keyword evidence="1" id="KW-0732">Signal</keyword>
<organism evidence="2 3">
    <name type="scientific">Lysinibacillus xylanilyticus</name>
    <dbReference type="NCBI Taxonomy" id="582475"/>
    <lineage>
        <taxon>Bacteria</taxon>
        <taxon>Bacillati</taxon>
        <taxon>Bacillota</taxon>
        <taxon>Bacilli</taxon>
        <taxon>Bacillales</taxon>
        <taxon>Bacillaceae</taxon>
        <taxon>Lysinibacillus</taxon>
    </lineage>
</organism>
<gene>
    <name evidence="2" type="ORF">AB1300_10495</name>
</gene>
<feature type="signal peptide" evidence="1">
    <location>
        <begin position="1"/>
        <end position="23"/>
    </location>
</feature>
<evidence type="ECO:0000256" key="1">
    <source>
        <dbReference type="SAM" id="SignalP"/>
    </source>
</evidence>
<comment type="caution">
    <text evidence="2">The sequence shown here is derived from an EMBL/GenBank/DDBJ whole genome shotgun (WGS) entry which is preliminary data.</text>
</comment>
<feature type="chain" id="PRO_5045139604" evidence="1">
    <location>
        <begin position="24"/>
        <end position="127"/>
    </location>
</feature>
<name>A0ABV3VXB4_9BACI</name>
<evidence type="ECO:0000313" key="3">
    <source>
        <dbReference type="Proteomes" id="UP001558534"/>
    </source>
</evidence>
<dbReference type="EMBL" id="JBFRHK010000005">
    <property type="protein sequence ID" value="MEX3745563.1"/>
    <property type="molecule type" value="Genomic_DNA"/>
</dbReference>
<dbReference type="Proteomes" id="UP001558534">
    <property type="component" value="Unassembled WGS sequence"/>
</dbReference>
<sequence>MKKFLIIISIVLLTLLTACNSSSKVVDDYDTSQLSADFGGNESYVIGANAKGMPIFKNHKKALQQAQVDYKKGFAATAKEYDLKPISQKNYKDYKTLAWQLETKDETVVQQGVMISKFLDIYENSFE</sequence>
<accession>A0ABV3VXB4</accession>
<dbReference type="RefSeq" id="WP_368636436.1">
    <property type="nucleotide sequence ID" value="NZ_JBFRHK010000005.1"/>
</dbReference>
<protein>
    <submittedName>
        <fullName evidence="2">Uncharacterized protein</fullName>
    </submittedName>
</protein>
<proteinExistence type="predicted"/>
<evidence type="ECO:0000313" key="2">
    <source>
        <dbReference type="EMBL" id="MEX3745563.1"/>
    </source>
</evidence>
<dbReference type="PROSITE" id="PS51257">
    <property type="entry name" value="PROKAR_LIPOPROTEIN"/>
    <property type="match status" value="1"/>
</dbReference>